<dbReference type="RefSeq" id="XP_007925020.1">
    <property type="nucleotide sequence ID" value="XM_007926829.1"/>
</dbReference>
<organism evidence="1 2">
    <name type="scientific">Pseudocercospora fijiensis (strain CIRAD86)</name>
    <name type="common">Black leaf streak disease fungus</name>
    <name type="synonym">Mycosphaerella fijiensis</name>
    <dbReference type="NCBI Taxonomy" id="383855"/>
    <lineage>
        <taxon>Eukaryota</taxon>
        <taxon>Fungi</taxon>
        <taxon>Dikarya</taxon>
        <taxon>Ascomycota</taxon>
        <taxon>Pezizomycotina</taxon>
        <taxon>Dothideomycetes</taxon>
        <taxon>Dothideomycetidae</taxon>
        <taxon>Mycosphaerellales</taxon>
        <taxon>Mycosphaerellaceae</taxon>
        <taxon>Pseudocercospora</taxon>
    </lineage>
</organism>
<dbReference type="AlphaFoldDB" id="M3AIH2"/>
<dbReference type="KEGG" id="pfj:MYCFIDRAFT_173399"/>
<name>M3AIH2_PSEFD</name>
<evidence type="ECO:0000313" key="1">
    <source>
        <dbReference type="EMBL" id="EME84396.1"/>
    </source>
</evidence>
<evidence type="ECO:0000313" key="2">
    <source>
        <dbReference type="Proteomes" id="UP000016932"/>
    </source>
</evidence>
<reference evidence="1 2" key="1">
    <citation type="journal article" date="2012" name="PLoS Pathog.">
        <title>Diverse lifestyles and strategies of plant pathogenesis encoded in the genomes of eighteen Dothideomycetes fungi.</title>
        <authorList>
            <person name="Ohm R.A."/>
            <person name="Feau N."/>
            <person name="Henrissat B."/>
            <person name="Schoch C.L."/>
            <person name="Horwitz B.A."/>
            <person name="Barry K.W."/>
            <person name="Condon B.J."/>
            <person name="Copeland A.C."/>
            <person name="Dhillon B."/>
            <person name="Glaser F."/>
            <person name="Hesse C.N."/>
            <person name="Kosti I."/>
            <person name="LaButti K."/>
            <person name="Lindquist E.A."/>
            <person name="Lucas S."/>
            <person name="Salamov A.A."/>
            <person name="Bradshaw R.E."/>
            <person name="Ciuffetti L."/>
            <person name="Hamelin R.C."/>
            <person name="Kema G.H.J."/>
            <person name="Lawrence C."/>
            <person name="Scott J.A."/>
            <person name="Spatafora J.W."/>
            <person name="Turgeon B.G."/>
            <person name="de Wit P.J.G.M."/>
            <person name="Zhong S."/>
            <person name="Goodwin S.B."/>
            <person name="Grigoriev I.V."/>
        </authorList>
    </citation>
    <scope>NUCLEOTIDE SEQUENCE [LARGE SCALE GENOMIC DNA]</scope>
    <source>
        <strain evidence="1 2">CIRAD86</strain>
    </source>
</reference>
<dbReference type="VEuPathDB" id="FungiDB:MYCFIDRAFT_173399"/>
<accession>M3AIH2</accession>
<dbReference type="EMBL" id="KB446557">
    <property type="protein sequence ID" value="EME84396.1"/>
    <property type="molecule type" value="Genomic_DNA"/>
</dbReference>
<protein>
    <submittedName>
        <fullName evidence="1">Uncharacterized protein</fullName>
    </submittedName>
</protein>
<dbReference type="Proteomes" id="UP000016932">
    <property type="component" value="Unassembled WGS sequence"/>
</dbReference>
<sequence length="385" mass="42810">MAPGVDIVASACTAVYVVATVMPLKHDAGVSAPEHSTRQLFEAFAQALAAFSSARQSSNTLGLGLGGAKYTETVAIVRSSATSICLSHFCFRFHGWRHYSTLSDLLVGSMLSIILLFLGHTWSRLPPECTAPLRIAYALQRSGAVYGHDDRPYTVLNRSTIRYTRLLPEAQLYLRQTEGFLRLIFLHAELAGRSSSDECCCDVLSSTALRPPGSAIMIPIKPLEQPTPTPALQIWHELGHGRLPFTRYVRPILALAFTPPYRSDPWKDSYARIPHVLNPAREFNTRQASCSTQDLVPLVNFPPYAPKTVDVLLHDNAKQVWDWQGWVCEHAVKSIDACATRRLTYMSWLATNITSVSLAMRPHNYEAFPNVLRDARAQQVTIPHT</sequence>
<proteinExistence type="predicted"/>
<dbReference type="HOGENOM" id="CLU_717908_0_0_1"/>
<gene>
    <name evidence="1" type="ORF">MYCFIDRAFT_173399</name>
</gene>
<keyword evidence="2" id="KW-1185">Reference proteome</keyword>
<dbReference type="GeneID" id="19332982"/>